<evidence type="ECO:0000256" key="4">
    <source>
        <dbReference type="ARBA" id="ARBA00022989"/>
    </source>
</evidence>
<dbReference type="FunFam" id="1.20.1080.10:FF:000011">
    <property type="entry name" value="Formate family transporter"/>
    <property type="match status" value="1"/>
</dbReference>
<dbReference type="GO" id="GO:0005886">
    <property type="term" value="C:plasma membrane"/>
    <property type="evidence" value="ECO:0007669"/>
    <property type="project" value="TreeGrafter"/>
</dbReference>
<keyword evidence="5 7" id="KW-0472">Membrane</keyword>
<dbReference type="AlphaFoldDB" id="A0A1T5MBQ1"/>
<sequence>MGKRMLTPLEIANATVVIGVKKAKLASLQMLLLGIFAGMFIGFGAHADITVMQTIGKFDIGFAKFFGAAVFPVGLMLVLMVGAELFTGNNLMTLGLLDRKITVKQMLKNWGLVYIGNFVGSIVLAWLLRKSGLYISQDMTAKAIEIAEAKMSLTFVEAFIRAILCNMLVVLSVLLATASKDVIGKIFAIWFPIMLFVLSGFEHSIANMFFIPLGKLVGFNTLWTTIWIKNLIPVTLGNIVGGAIIVPVVYYLCYILPYSKENIENQEIKSVSLQ</sequence>
<dbReference type="InterPro" id="IPR023271">
    <property type="entry name" value="Aquaporin-like"/>
</dbReference>
<dbReference type="NCBIfam" id="TIGR00790">
    <property type="entry name" value="fnt"/>
    <property type="match status" value="1"/>
</dbReference>
<evidence type="ECO:0000256" key="2">
    <source>
        <dbReference type="ARBA" id="ARBA00022448"/>
    </source>
</evidence>
<keyword evidence="4 7" id="KW-1133">Transmembrane helix</keyword>
<dbReference type="STRING" id="36842.SAMN02194393_04414"/>
<name>A0A1T5MBQ1_9FIRM</name>
<dbReference type="RefSeq" id="WP_079494731.1">
    <property type="nucleotide sequence ID" value="NZ_FUZT01000013.1"/>
</dbReference>
<gene>
    <name evidence="8" type="ORF">SAMN02194393_04414</name>
</gene>
<evidence type="ECO:0000256" key="7">
    <source>
        <dbReference type="SAM" id="Phobius"/>
    </source>
</evidence>
<accession>A0A1T5MBQ1</accession>
<organism evidence="8 9">
    <name type="scientific">Maledivibacter halophilus</name>
    <dbReference type="NCBI Taxonomy" id="36842"/>
    <lineage>
        <taxon>Bacteria</taxon>
        <taxon>Bacillati</taxon>
        <taxon>Bacillota</taxon>
        <taxon>Clostridia</taxon>
        <taxon>Peptostreptococcales</taxon>
        <taxon>Caminicellaceae</taxon>
        <taxon>Maledivibacter</taxon>
    </lineage>
</organism>
<dbReference type="OrthoDB" id="9786493at2"/>
<feature type="transmembrane region" description="Helical" evidence="7">
    <location>
        <begin position="231"/>
        <end position="253"/>
    </location>
</feature>
<feature type="transmembrane region" description="Helical" evidence="7">
    <location>
        <begin position="65"/>
        <end position="86"/>
    </location>
</feature>
<reference evidence="8 9" key="1">
    <citation type="submission" date="2017-02" db="EMBL/GenBank/DDBJ databases">
        <authorList>
            <person name="Peterson S.W."/>
        </authorList>
    </citation>
    <scope>NUCLEOTIDE SEQUENCE [LARGE SCALE GENOMIC DNA]</scope>
    <source>
        <strain evidence="8 9">M1</strain>
    </source>
</reference>
<dbReference type="GO" id="GO:0015499">
    <property type="term" value="F:formate transmembrane transporter activity"/>
    <property type="evidence" value="ECO:0007669"/>
    <property type="project" value="TreeGrafter"/>
</dbReference>
<evidence type="ECO:0000313" key="8">
    <source>
        <dbReference type="EMBL" id="SKC85666.1"/>
    </source>
</evidence>
<evidence type="ECO:0000256" key="6">
    <source>
        <dbReference type="ARBA" id="ARBA00049660"/>
    </source>
</evidence>
<dbReference type="InterPro" id="IPR000292">
    <property type="entry name" value="For/NO2_transpt"/>
</dbReference>
<evidence type="ECO:0000256" key="1">
    <source>
        <dbReference type="ARBA" id="ARBA00004141"/>
    </source>
</evidence>
<dbReference type="PROSITE" id="PS01005">
    <property type="entry name" value="FORMATE_NITRITE_TP_1"/>
    <property type="match status" value="1"/>
</dbReference>
<feature type="transmembrane region" description="Helical" evidence="7">
    <location>
        <begin position="107"/>
        <end position="128"/>
    </location>
</feature>
<feature type="transmembrane region" description="Helical" evidence="7">
    <location>
        <begin position="189"/>
        <end position="211"/>
    </location>
</feature>
<protein>
    <submittedName>
        <fullName evidence="8">Formate/nitrite transporter</fullName>
    </submittedName>
</protein>
<dbReference type="Pfam" id="PF01226">
    <property type="entry name" value="Form_Nir_trans"/>
    <property type="match status" value="1"/>
</dbReference>
<feature type="transmembrane region" description="Helical" evidence="7">
    <location>
        <begin position="158"/>
        <end position="177"/>
    </location>
</feature>
<comment type="subcellular location">
    <subcellularLocation>
        <location evidence="1">Membrane</location>
        <topology evidence="1">Multi-pass membrane protein</topology>
    </subcellularLocation>
</comment>
<feature type="transmembrane region" description="Helical" evidence="7">
    <location>
        <begin position="25"/>
        <end position="45"/>
    </location>
</feature>
<evidence type="ECO:0000256" key="3">
    <source>
        <dbReference type="ARBA" id="ARBA00022692"/>
    </source>
</evidence>
<dbReference type="PANTHER" id="PTHR30520">
    <property type="entry name" value="FORMATE TRANSPORTER-RELATED"/>
    <property type="match status" value="1"/>
</dbReference>
<proteinExistence type="inferred from homology"/>
<dbReference type="Proteomes" id="UP000190285">
    <property type="component" value="Unassembled WGS sequence"/>
</dbReference>
<comment type="similarity">
    <text evidence="6">Belongs to the FNT transporter (TC 1.A.16) family.</text>
</comment>
<dbReference type="PANTHER" id="PTHR30520:SF6">
    <property type="entry name" value="FORMATE_NITRATE FAMILY TRANSPORTER (EUROFUNG)"/>
    <property type="match status" value="1"/>
</dbReference>
<dbReference type="Gene3D" id="1.20.1080.10">
    <property type="entry name" value="Glycerol uptake facilitator protein"/>
    <property type="match status" value="1"/>
</dbReference>
<keyword evidence="3 7" id="KW-0812">Transmembrane</keyword>
<dbReference type="InterPro" id="IPR024002">
    <property type="entry name" value="For/NO2_transpt_CS"/>
</dbReference>
<keyword evidence="9" id="KW-1185">Reference proteome</keyword>
<keyword evidence="2" id="KW-0813">Transport</keyword>
<dbReference type="EMBL" id="FUZT01000013">
    <property type="protein sequence ID" value="SKC85666.1"/>
    <property type="molecule type" value="Genomic_DNA"/>
</dbReference>
<evidence type="ECO:0000256" key="5">
    <source>
        <dbReference type="ARBA" id="ARBA00023136"/>
    </source>
</evidence>
<evidence type="ECO:0000313" key="9">
    <source>
        <dbReference type="Proteomes" id="UP000190285"/>
    </source>
</evidence>